<comment type="caution">
    <text evidence="2">The sequence shown here is derived from an EMBL/GenBank/DDBJ whole genome shotgun (WGS) entry which is preliminary data.</text>
</comment>
<protein>
    <submittedName>
        <fullName evidence="2">Uncharacterized protein</fullName>
    </submittedName>
</protein>
<sequence>RKSQQKGAAGVEKMELLFDSIAFIFYSIFFIKHLLNRFKLIYIFVKNYIDVLDNKGEACKFVNFRERQSVK</sequence>
<keyword evidence="1" id="KW-0472">Membrane</keyword>
<evidence type="ECO:0000313" key="3">
    <source>
        <dbReference type="Proteomes" id="UP000264062"/>
    </source>
</evidence>
<dbReference type="EMBL" id="DMZY01000061">
    <property type="protein sequence ID" value="HAV91930.1"/>
    <property type="molecule type" value="Genomic_DNA"/>
</dbReference>
<reference evidence="2 3" key="1">
    <citation type="journal article" date="2018" name="Nat. Biotechnol.">
        <title>A standardized bacterial taxonomy based on genome phylogeny substantially revises the tree of life.</title>
        <authorList>
            <person name="Parks D.H."/>
            <person name="Chuvochina M."/>
            <person name="Waite D.W."/>
            <person name="Rinke C."/>
            <person name="Skarshewski A."/>
            <person name="Chaumeil P.A."/>
            <person name="Hugenholtz P."/>
        </authorList>
    </citation>
    <scope>NUCLEOTIDE SEQUENCE [LARGE SCALE GENOMIC DNA]</scope>
    <source>
        <strain evidence="2">UBA9956</strain>
    </source>
</reference>
<evidence type="ECO:0000256" key="1">
    <source>
        <dbReference type="SAM" id="Phobius"/>
    </source>
</evidence>
<gene>
    <name evidence="2" type="ORF">DCW38_01960</name>
</gene>
<keyword evidence="1" id="KW-1133">Transmembrane helix</keyword>
<organism evidence="2 3">
    <name type="scientific">candidate division WOR-3 bacterium</name>
    <dbReference type="NCBI Taxonomy" id="2052148"/>
    <lineage>
        <taxon>Bacteria</taxon>
        <taxon>Bacteria division WOR-3</taxon>
    </lineage>
</organism>
<dbReference type="Proteomes" id="UP000264062">
    <property type="component" value="Unassembled WGS sequence"/>
</dbReference>
<proteinExistence type="predicted"/>
<name>A0A350H8R4_UNCW3</name>
<keyword evidence="1" id="KW-0812">Transmembrane</keyword>
<accession>A0A350H8R4</accession>
<dbReference type="AlphaFoldDB" id="A0A350H8R4"/>
<feature type="non-terminal residue" evidence="2">
    <location>
        <position position="1"/>
    </location>
</feature>
<evidence type="ECO:0000313" key="2">
    <source>
        <dbReference type="EMBL" id="HAV91930.1"/>
    </source>
</evidence>
<feature type="transmembrane region" description="Helical" evidence="1">
    <location>
        <begin position="16"/>
        <end position="35"/>
    </location>
</feature>